<protein>
    <submittedName>
        <fullName evidence="1">DUF6261 family protein</fullName>
    </submittedName>
</protein>
<reference evidence="1" key="1">
    <citation type="submission" date="2022-11" db="EMBL/GenBank/DDBJ databases">
        <title>Marilongibacter aestuarii gen. nov., sp. nov., isolated from tidal flat sediment.</title>
        <authorList>
            <person name="Jiayan W."/>
        </authorList>
    </citation>
    <scope>NUCLEOTIDE SEQUENCE</scope>
    <source>
        <strain evidence="1">Z1-6</strain>
    </source>
</reference>
<evidence type="ECO:0000313" key="1">
    <source>
        <dbReference type="EMBL" id="MCY1722604.1"/>
    </source>
</evidence>
<dbReference type="AlphaFoldDB" id="A0A9X3F8M3"/>
<accession>A0A9X3F8M3</accession>
<dbReference type="EMBL" id="JAPOHD010000060">
    <property type="protein sequence ID" value="MCY1722604.1"/>
    <property type="molecule type" value="Genomic_DNA"/>
</dbReference>
<evidence type="ECO:0000313" key="2">
    <source>
        <dbReference type="Proteomes" id="UP001145087"/>
    </source>
</evidence>
<sequence length="242" mass="27022">MLNKILFSYFTLEALIALVQKISTLLSAKLPENPMATKLISRLQPQIATALQAIGSTTKTPLTQNVKGADVRRDNTYRSLRDHIQAGLGRQNEAYRAACEALWPEFEKNGLKLYNIARDKETAAIDSLLADLLKPKNQPHLVTTFTTEWVTELDNDNRAYVEATRERSAIRSTDDTVLDQEAFKDLKTSLDLLENMLNTMQAMGDPANIDEVIAEVSQYISEANTAAKQSKSNTVKTETETE</sequence>
<gene>
    <name evidence="1" type="ORF">OU798_19800</name>
</gene>
<name>A0A9X3F8M3_9BACT</name>
<organism evidence="1 2">
    <name type="scientific">Draconibacterium aestuarii</name>
    <dbReference type="NCBI Taxonomy" id="2998507"/>
    <lineage>
        <taxon>Bacteria</taxon>
        <taxon>Pseudomonadati</taxon>
        <taxon>Bacteroidota</taxon>
        <taxon>Bacteroidia</taxon>
        <taxon>Marinilabiliales</taxon>
        <taxon>Prolixibacteraceae</taxon>
        <taxon>Draconibacterium</taxon>
    </lineage>
</organism>
<keyword evidence="2" id="KW-1185">Reference proteome</keyword>
<dbReference type="RefSeq" id="WP_343334929.1">
    <property type="nucleotide sequence ID" value="NZ_JAPOHD010000060.1"/>
</dbReference>
<proteinExistence type="predicted"/>
<dbReference type="InterPro" id="IPR046228">
    <property type="entry name" value="DUF6261"/>
</dbReference>
<dbReference type="Pfam" id="PF19775">
    <property type="entry name" value="DUF6261"/>
    <property type="match status" value="1"/>
</dbReference>
<dbReference type="Proteomes" id="UP001145087">
    <property type="component" value="Unassembled WGS sequence"/>
</dbReference>
<comment type="caution">
    <text evidence="1">The sequence shown here is derived from an EMBL/GenBank/DDBJ whole genome shotgun (WGS) entry which is preliminary data.</text>
</comment>